<evidence type="ECO:0008006" key="4">
    <source>
        <dbReference type="Google" id="ProtNLM"/>
    </source>
</evidence>
<evidence type="ECO:0000313" key="2">
    <source>
        <dbReference type="EnsemblMetazoa" id="CLYHEMP020525.1"/>
    </source>
</evidence>
<name>A0A7M5XCA7_9CNID</name>
<dbReference type="GeneID" id="136821262"/>
<dbReference type="PANTHER" id="PTHR33361:SF2">
    <property type="entry name" value="DUF885 DOMAIN-CONTAINING PROTEIN"/>
    <property type="match status" value="1"/>
</dbReference>
<keyword evidence="1" id="KW-1133">Transmembrane helix</keyword>
<dbReference type="AlphaFoldDB" id="A0A7M5XCA7"/>
<dbReference type="RefSeq" id="XP_066933593.1">
    <property type="nucleotide sequence ID" value="XM_067077492.1"/>
</dbReference>
<feature type="transmembrane region" description="Helical" evidence="1">
    <location>
        <begin position="48"/>
        <end position="71"/>
    </location>
</feature>
<proteinExistence type="predicted"/>
<protein>
    <recommendedName>
        <fullName evidence="4">DUF885 domain-containing protein</fullName>
    </recommendedName>
</protein>
<accession>A0A7M5XCA7</accession>
<evidence type="ECO:0000313" key="3">
    <source>
        <dbReference type="Proteomes" id="UP000594262"/>
    </source>
</evidence>
<sequence>MQQHSNVPLLKQDSTIEKDTNHLVQKTKTDNSGHEVKIIMLLKSRRQYLFVVASVAVLTLIGVIILAVGVYKYTASTPDCPTNYDRINLGKILHQTKDDYYRLYPHEVYENPDLEEQKYVNNFVPYDPSWKTIKLRTDHALKLRKDLRDYDIKTSNLRPREKKAYAQLEHYLDSIFGNPYNENYYAGDWMMGPDYFCWQSMCYVAQSLRYHFNPEDGFIPTKIADVEKIIETIKKMKDSYGVYRENIVRGVQAGMVRSVEDCQAGLDSFTNKYPNIVDQGAKGVLKESFSTYLLHPAYYTMLNQTDKDQFKQKNNGKNITEKMSDVLLDYLGKPLHEFIEFLKTNHSRHCVPSSVSSGLANLPLKRVWLDQKETDIETTQKLPTGETLSGPKSYEMILPYFTTTRQYNARSIYELGEKQREKLYRRAQQIARKLMNKDINHTMEAVDEFKEDLNHPRHFFNTTTIPDNENGAIGGSRCKNMEMARKNCPVRYEAMQLWFAYAQQLMAKLDPLTVDMFYMGGPRLTTPICPVKMIAKFNPSSGSQSYSGGGMNCKRASHYKLPFFLKLPGPKYNAFSVAGHETRPGHHTQVQGFNEHFSSSGNNDVIDWLNTITYYTAFTEGWALYAENPLLATETTLYKDEPLQEYGMLKWQIWRALRLVIDTGLHSRGMDMHRALELFEMFAWDTTDKSYKDTIRYMSDPGQATAYMIGQLAIWTIRNETENVLRENGIIFDEKEFHYQILSQGSSPIDYLRSYMKEYQKCKIDTKASPDCAEVLEPKQASQSEGKFRTIGTKERWEKFRNIQTQRREHHE</sequence>
<dbReference type="Proteomes" id="UP000594262">
    <property type="component" value="Unplaced"/>
</dbReference>
<reference evidence="2" key="1">
    <citation type="submission" date="2021-01" db="UniProtKB">
        <authorList>
            <consortium name="EnsemblMetazoa"/>
        </authorList>
    </citation>
    <scope>IDENTIFICATION</scope>
</reference>
<keyword evidence="3" id="KW-1185">Reference proteome</keyword>
<dbReference type="Pfam" id="PF05960">
    <property type="entry name" value="DUF885"/>
    <property type="match status" value="1"/>
</dbReference>
<dbReference type="InterPro" id="IPR010281">
    <property type="entry name" value="DUF885"/>
</dbReference>
<evidence type="ECO:0000256" key="1">
    <source>
        <dbReference type="SAM" id="Phobius"/>
    </source>
</evidence>
<keyword evidence="1" id="KW-0472">Membrane</keyword>
<keyword evidence="1" id="KW-0812">Transmembrane</keyword>
<dbReference type="EnsemblMetazoa" id="CLYHEMT020525.1">
    <property type="protein sequence ID" value="CLYHEMP020525.1"/>
    <property type="gene ID" value="CLYHEMG020525"/>
</dbReference>
<dbReference type="OrthoDB" id="6019550at2759"/>
<organism evidence="2 3">
    <name type="scientific">Clytia hemisphaerica</name>
    <dbReference type="NCBI Taxonomy" id="252671"/>
    <lineage>
        <taxon>Eukaryota</taxon>
        <taxon>Metazoa</taxon>
        <taxon>Cnidaria</taxon>
        <taxon>Hydrozoa</taxon>
        <taxon>Hydroidolina</taxon>
        <taxon>Leptothecata</taxon>
        <taxon>Obeliida</taxon>
        <taxon>Clytiidae</taxon>
        <taxon>Clytia</taxon>
    </lineage>
</organism>
<dbReference type="PANTHER" id="PTHR33361">
    <property type="entry name" value="GLR0591 PROTEIN"/>
    <property type="match status" value="1"/>
</dbReference>